<dbReference type="RefSeq" id="WP_307265459.1">
    <property type="nucleotide sequence ID" value="NZ_JAUSVL010000001.1"/>
</dbReference>
<dbReference type="Pfam" id="PF04015">
    <property type="entry name" value="DUF362"/>
    <property type="match status" value="1"/>
</dbReference>
<dbReference type="Proteomes" id="UP001238163">
    <property type="component" value="Unassembled WGS sequence"/>
</dbReference>
<feature type="domain" description="DUF362" evidence="1">
    <location>
        <begin position="76"/>
        <end position="273"/>
    </location>
</feature>
<sequence>MDRRNFLKSGVATAAATAVLADLSTIPARADEAKTDGGNGGSEVVAVRNGSAVAMFRKGIEALGGMTAFVKPGQKVVVKPNIGWDRTPEQAANTNPELVAEIVRQAIAAGAAQVQVFDHTCNEWKSCYRNSGIEAAVVAAGGKMLSAHDEKLHYVEKSCPQAVSLKTAKIHQAIIDADVFINVPVLKHHGGAKMTAAMKNFLGIFWDRSFMHKNNLPQCIADCALYRRPDLNVVDAYRIVVANGPRGKVAEDIRELRYQLLSRDIVAIDAMATKVIGYELADVPYIALAATAGLGVADFSRITVKRLEA</sequence>
<organism evidence="2 3">
    <name type="scientific">Oligosphaera ethanolica</name>
    <dbReference type="NCBI Taxonomy" id="760260"/>
    <lineage>
        <taxon>Bacteria</taxon>
        <taxon>Pseudomonadati</taxon>
        <taxon>Lentisphaerota</taxon>
        <taxon>Oligosphaeria</taxon>
        <taxon>Oligosphaerales</taxon>
        <taxon>Oligosphaeraceae</taxon>
        <taxon>Oligosphaera</taxon>
    </lineage>
</organism>
<evidence type="ECO:0000313" key="3">
    <source>
        <dbReference type="Proteomes" id="UP001238163"/>
    </source>
</evidence>
<name>A0AAE3VK55_9BACT</name>
<comment type="caution">
    <text evidence="2">The sequence shown here is derived from an EMBL/GenBank/DDBJ whole genome shotgun (WGS) entry which is preliminary data.</text>
</comment>
<accession>A0AAE3VK55</accession>
<dbReference type="EMBL" id="JAUSVL010000001">
    <property type="protein sequence ID" value="MDQ0291959.1"/>
    <property type="molecule type" value="Genomic_DNA"/>
</dbReference>
<dbReference type="InterPro" id="IPR006311">
    <property type="entry name" value="TAT_signal"/>
</dbReference>
<keyword evidence="3" id="KW-1185">Reference proteome</keyword>
<dbReference type="InterPro" id="IPR019546">
    <property type="entry name" value="TAT_signal_bac_arc"/>
</dbReference>
<evidence type="ECO:0000313" key="2">
    <source>
        <dbReference type="EMBL" id="MDQ0291959.1"/>
    </source>
</evidence>
<dbReference type="Pfam" id="PF10518">
    <property type="entry name" value="TAT_signal"/>
    <property type="match status" value="1"/>
</dbReference>
<dbReference type="PROSITE" id="PS51318">
    <property type="entry name" value="TAT"/>
    <property type="match status" value="1"/>
</dbReference>
<gene>
    <name evidence="2" type="ORF">J3R75_004066</name>
</gene>
<reference evidence="2" key="1">
    <citation type="submission" date="2023-07" db="EMBL/GenBank/DDBJ databases">
        <title>Genomic Encyclopedia of Type Strains, Phase IV (KMG-IV): sequencing the most valuable type-strain genomes for metagenomic binning, comparative biology and taxonomic classification.</title>
        <authorList>
            <person name="Goeker M."/>
        </authorList>
    </citation>
    <scope>NUCLEOTIDE SEQUENCE</scope>
    <source>
        <strain evidence="2">DSM 24202</strain>
    </source>
</reference>
<dbReference type="InterPro" id="IPR007160">
    <property type="entry name" value="DUF362"/>
</dbReference>
<proteinExistence type="predicted"/>
<evidence type="ECO:0000259" key="1">
    <source>
        <dbReference type="Pfam" id="PF04015"/>
    </source>
</evidence>
<protein>
    <submittedName>
        <fullName evidence="2">Uncharacterized protein (DUF362 family)</fullName>
    </submittedName>
</protein>
<dbReference type="AlphaFoldDB" id="A0AAE3VK55"/>